<evidence type="ECO:0000313" key="2">
    <source>
        <dbReference type="WBParaSite" id="Minc3s03594g34271"/>
    </source>
</evidence>
<dbReference type="Proteomes" id="UP000887563">
    <property type="component" value="Unplaced"/>
</dbReference>
<accession>A0A914N773</accession>
<proteinExistence type="predicted"/>
<organism evidence="1 2">
    <name type="scientific">Meloidogyne incognita</name>
    <name type="common">Southern root-knot nematode worm</name>
    <name type="synonym">Oxyuris incognita</name>
    <dbReference type="NCBI Taxonomy" id="6306"/>
    <lineage>
        <taxon>Eukaryota</taxon>
        <taxon>Metazoa</taxon>
        <taxon>Ecdysozoa</taxon>
        <taxon>Nematoda</taxon>
        <taxon>Chromadorea</taxon>
        <taxon>Rhabditida</taxon>
        <taxon>Tylenchina</taxon>
        <taxon>Tylenchomorpha</taxon>
        <taxon>Tylenchoidea</taxon>
        <taxon>Meloidogynidae</taxon>
        <taxon>Meloidogyninae</taxon>
        <taxon>Meloidogyne</taxon>
        <taxon>Meloidogyne incognita group</taxon>
    </lineage>
</organism>
<keyword evidence="1" id="KW-1185">Reference proteome</keyword>
<evidence type="ECO:0000313" key="1">
    <source>
        <dbReference type="Proteomes" id="UP000887563"/>
    </source>
</evidence>
<reference evidence="2" key="1">
    <citation type="submission" date="2022-11" db="UniProtKB">
        <authorList>
            <consortium name="WormBaseParasite"/>
        </authorList>
    </citation>
    <scope>IDENTIFICATION</scope>
</reference>
<protein>
    <submittedName>
        <fullName evidence="2">Uncharacterized protein</fullName>
    </submittedName>
</protein>
<name>A0A914N773_MELIC</name>
<dbReference type="WBParaSite" id="Minc3s03594g34271">
    <property type="protein sequence ID" value="Minc3s03594g34271"/>
    <property type="gene ID" value="Minc3s03594g34271"/>
</dbReference>
<sequence>MEGRNLNKHVPSYFFMDLYLAIELIRSMPFYEELSISDKVINYSKIFFELKN</sequence>
<dbReference type="AlphaFoldDB" id="A0A914N773"/>